<dbReference type="EMBL" id="LT629739">
    <property type="protein sequence ID" value="SDS42691.1"/>
    <property type="molecule type" value="Genomic_DNA"/>
</dbReference>
<gene>
    <name evidence="2" type="ORF">SAMN04489751_1986</name>
</gene>
<dbReference type="AlphaFoldDB" id="A0A1H1S405"/>
<dbReference type="SUPFAM" id="SSF53474">
    <property type="entry name" value="alpha/beta-Hydrolases"/>
    <property type="match status" value="1"/>
</dbReference>
<dbReference type="PRINTS" id="PR00111">
    <property type="entry name" value="ABHYDROLASE"/>
</dbReference>
<dbReference type="Gene3D" id="3.40.50.1820">
    <property type="entry name" value="alpha/beta hydrolase"/>
    <property type="match status" value="1"/>
</dbReference>
<feature type="domain" description="AB hydrolase-1" evidence="1">
    <location>
        <begin position="33"/>
        <end position="151"/>
    </location>
</feature>
<dbReference type="InterPro" id="IPR000073">
    <property type="entry name" value="AB_hydrolase_1"/>
</dbReference>
<reference evidence="2" key="1">
    <citation type="submission" date="2016-10" db="EMBL/GenBank/DDBJ databases">
        <authorList>
            <person name="Varghese N."/>
            <person name="Submissions S."/>
        </authorList>
    </citation>
    <scope>NUCLEOTIDE SEQUENCE [LARGE SCALE GENOMIC DNA]</scope>
    <source>
        <strain evidence="2">DSM 22082</strain>
    </source>
</reference>
<dbReference type="RefSeq" id="WP_092105239.1">
    <property type="nucleotide sequence ID" value="NZ_LT629739.1"/>
</dbReference>
<evidence type="ECO:0000313" key="3">
    <source>
        <dbReference type="Proteomes" id="UP000199700"/>
    </source>
</evidence>
<organism evidence="2 3">
    <name type="scientific">Brevibacterium sandarakinum</name>
    <dbReference type="NCBI Taxonomy" id="629680"/>
    <lineage>
        <taxon>Bacteria</taxon>
        <taxon>Bacillati</taxon>
        <taxon>Actinomycetota</taxon>
        <taxon>Actinomycetes</taxon>
        <taxon>Micrococcales</taxon>
        <taxon>Brevibacteriaceae</taxon>
        <taxon>Brevibacterium</taxon>
    </lineage>
</organism>
<dbReference type="GO" id="GO:0003824">
    <property type="term" value="F:catalytic activity"/>
    <property type="evidence" value="ECO:0007669"/>
    <property type="project" value="UniProtKB-ARBA"/>
</dbReference>
<dbReference type="STRING" id="629680.SAMN04489751_1986"/>
<evidence type="ECO:0000313" key="2">
    <source>
        <dbReference type="EMBL" id="SDS42691.1"/>
    </source>
</evidence>
<proteinExistence type="predicted"/>
<keyword evidence="3" id="KW-1185">Reference proteome</keyword>
<accession>A0A1H1S405</accession>
<dbReference type="PANTHER" id="PTHR43798">
    <property type="entry name" value="MONOACYLGLYCEROL LIPASE"/>
    <property type="match status" value="1"/>
</dbReference>
<name>A0A1H1S405_BRESA</name>
<dbReference type="Pfam" id="PF00561">
    <property type="entry name" value="Abhydrolase_1"/>
    <property type="match status" value="1"/>
</dbReference>
<dbReference type="InterPro" id="IPR050266">
    <property type="entry name" value="AB_hydrolase_sf"/>
</dbReference>
<sequence length="288" mass="32616">MSKISPVTGHYVTIDVDGLEYKVFYLENGTGQPLICQHTAGAHNHQWRGLLEDEEVTANYRVIAYDLPRHGKSDPPENAEWWKEEYKLTADHYANFITALCDALELENPIFMGSSFGGNIGLQLAHRSPERFDAVISVEGADYSPGFYLDWWHHPHANAAQVCASGTWDLMAPQSPDADRWKTWFYYSQGSESFKGDLHFYSVDHDLRGKLGEIDTGQCAVVIMNGEYDYLTTPEDGARTASEIRNAQFIEMKEIGHFPMSENHPVFATYLKRALEIVKDQKRSTTSV</sequence>
<dbReference type="Proteomes" id="UP000199700">
    <property type="component" value="Chromosome"/>
</dbReference>
<protein>
    <submittedName>
        <fullName evidence="2">Pimeloyl-ACP methyl ester carboxylesterase</fullName>
    </submittedName>
</protein>
<dbReference type="InterPro" id="IPR029058">
    <property type="entry name" value="AB_hydrolase_fold"/>
</dbReference>
<evidence type="ECO:0000259" key="1">
    <source>
        <dbReference type="Pfam" id="PF00561"/>
    </source>
</evidence>
<dbReference type="OrthoDB" id="9804723at2"/>